<evidence type="ECO:0000259" key="11">
    <source>
        <dbReference type="PROSITE" id="PS50157"/>
    </source>
</evidence>
<evidence type="ECO:0000256" key="4">
    <source>
        <dbReference type="ARBA" id="ARBA00022737"/>
    </source>
</evidence>
<dbReference type="PANTHER" id="PTHR23226:SF416">
    <property type="entry name" value="FI01424P"/>
    <property type="match status" value="1"/>
</dbReference>
<dbReference type="InterPro" id="IPR013087">
    <property type="entry name" value="Znf_C2H2_type"/>
</dbReference>
<evidence type="ECO:0000256" key="6">
    <source>
        <dbReference type="ARBA" id="ARBA00022833"/>
    </source>
</evidence>
<dbReference type="AlphaFoldDB" id="A0A7K9SAH0"/>
<dbReference type="FunFam" id="3.30.160.60:FF:000056">
    <property type="entry name" value="Zinc finger and SCAN domain-containing 20"/>
    <property type="match status" value="1"/>
</dbReference>
<comment type="caution">
    <text evidence="12">The sequence shown here is derived from an EMBL/GenBank/DDBJ whole genome shotgun (WGS) entry which is preliminary data.</text>
</comment>
<dbReference type="GO" id="GO:0005634">
    <property type="term" value="C:nucleus"/>
    <property type="evidence" value="ECO:0007669"/>
    <property type="project" value="UniProtKB-SubCell"/>
</dbReference>
<comment type="subcellular location">
    <subcellularLocation>
        <location evidence="1">Nucleus</location>
    </subcellularLocation>
</comment>
<organism evidence="12 13">
    <name type="scientific">Sterrhoptilus dennistouni</name>
    <dbReference type="NCBI Taxonomy" id="2585820"/>
    <lineage>
        <taxon>Eukaryota</taxon>
        <taxon>Metazoa</taxon>
        <taxon>Chordata</taxon>
        <taxon>Craniata</taxon>
        <taxon>Vertebrata</taxon>
        <taxon>Euteleostomi</taxon>
        <taxon>Archelosauria</taxon>
        <taxon>Archosauria</taxon>
        <taxon>Dinosauria</taxon>
        <taxon>Saurischia</taxon>
        <taxon>Theropoda</taxon>
        <taxon>Coelurosauria</taxon>
        <taxon>Aves</taxon>
        <taxon>Neognathae</taxon>
        <taxon>Neoaves</taxon>
        <taxon>Telluraves</taxon>
        <taxon>Australaves</taxon>
        <taxon>Passeriformes</taxon>
        <taxon>Sylvioidea</taxon>
        <taxon>Zosteropidae</taxon>
        <taxon>Sterrhoptilus</taxon>
    </lineage>
</organism>
<sequence length="76" mass="8664">SHMRRGCKPSPGSCEEEGRALCQEGSQSSDLVLPEQHQSREKSYKCEKCGKSFSHSSNLIRHWRIHTGERPYECGE</sequence>
<keyword evidence="9" id="KW-0539">Nucleus</keyword>
<dbReference type="PANTHER" id="PTHR23226">
    <property type="entry name" value="ZINC FINGER AND SCAN DOMAIN-CONTAINING"/>
    <property type="match status" value="1"/>
</dbReference>
<evidence type="ECO:0000313" key="12">
    <source>
        <dbReference type="EMBL" id="NXI33205.1"/>
    </source>
</evidence>
<protein>
    <submittedName>
        <fullName evidence="12">ZN623 protein</fullName>
    </submittedName>
</protein>
<name>A0A7K9SAH0_9PASS</name>
<evidence type="ECO:0000256" key="1">
    <source>
        <dbReference type="ARBA" id="ARBA00004123"/>
    </source>
</evidence>
<evidence type="ECO:0000256" key="3">
    <source>
        <dbReference type="ARBA" id="ARBA00022723"/>
    </source>
</evidence>
<dbReference type="InterPro" id="IPR036236">
    <property type="entry name" value="Znf_C2H2_sf"/>
</dbReference>
<dbReference type="GO" id="GO:0008270">
    <property type="term" value="F:zinc ion binding"/>
    <property type="evidence" value="ECO:0007669"/>
    <property type="project" value="UniProtKB-KW"/>
</dbReference>
<evidence type="ECO:0000256" key="8">
    <source>
        <dbReference type="ARBA" id="ARBA00023163"/>
    </source>
</evidence>
<dbReference type="Pfam" id="PF00096">
    <property type="entry name" value="zf-C2H2"/>
    <property type="match status" value="1"/>
</dbReference>
<accession>A0A7K9SAH0</accession>
<comment type="similarity">
    <text evidence="2">Belongs to the krueppel C2H2-type zinc-finger protein family.</text>
</comment>
<feature type="domain" description="C2H2-type" evidence="11">
    <location>
        <begin position="44"/>
        <end position="71"/>
    </location>
</feature>
<keyword evidence="3" id="KW-0479">Metal-binding</keyword>
<dbReference type="GO" id="GO:0000981">
    <property type="term" value="F:DNA-binding transcription factor activity, RNA polymerase II-specific"/>
    <property type="evidence" value="ECO:0007669"/>
    <property type="project" value="TreeGrafter"/>
</dbReference>
<dbReference type="Gene3D" id="3.30.160.60">
    <property type="entry name" value="Classic Zinc Finger"/>
    <property type="match status" value="1"/>
</dbReference>
<gene>
    <name evidence="12" type="primary">Znf623</name>
    <name evidence="12" type="ORF">STEDEN_R15569</name>
</gene>
<keyword evidence="8" id="KW-0804">Transcription</keyword>
<dbReference type="SMART" id="SM00355">
    <property type="entry name" value="ZnF_C2H2"/>
    <property type="match status" value="1"/>
</dbReference>
<dbReference type="PROSITE" id="PS50157">
    <property type="entry name" value="ZINC_FINGER_C2H2_2"/>
    <property type="match status" value="1"/>
</dbReference>
<keyword evidence="13" id="KW-1185">Reference proteome</keyword>
<evidence type="ECO:0000313" key="13">
    <source>
        <dbReference type="Proteomes" id="UP000572325"/>
    </source>
</evidence>
<evidence type="ECO:0000256" key="7">
    <source>
        <dbReference type="ARBA" id="ARBA00023015"/>
    </source>
</evidence>
<proteinExistence type="inferred from homology"/>
<keyword evidence="6" id="KW-0862">Zinc</keyword>
<keyword evidence="7" id="KW-0805">Transcription regulation</keyword>
<evidence type="ECO:0000256" key="9">
    <source>
        <dbReference type="ARBA" id="ARBA00023242"/>
    </source>
</evidence>
<feature type="non-terminal residue" evidence="12">
    <location>
        <position position="1"/>
    </location>
</feature>
<feature type="non-terminal residue" evidence="12">
    <location>
        <position position="76"/>
    </location>
</feature>
<evidence type="ECO:0000256" key="2">
    <source>
        <dbReference type="ARBA" id="ARBA00006991"/>
    </source>
</evidence>
<dbReference type="PROSITE" id="PS00028">
    <property type="entry name" value="ZINC_FINGER_C2H2_1"/>
    <property type="match status" value="1"/>
</dbReference>
<evidence type="ECO:0000256" key="10">
    <source>
        <dbReference type="PROSITE-ProRule" id="PRU00042"/>
    </source>
</evidence>
<keyword evidence="5 10" id="KW-0863">Zinc-finger</keyword>
<dbReference type="SUPFAM" id="SSF57667">
    <property type="entry name" value="beta-beta-alpha zinc fingers"/>
    <property type="match status" value="1"/>
</dbReference>
<dbReference type="EMBL" id="VWZU01018818">
    <property type="protein sequence ID" value="NXI33205.1"/>
    <property type="molecule type" value="Genomic_DNA"/>
</dbReference>
<evidence type="ECO:0000256" key="5">
    <source>
        <dbReference type="ARBA" id="ARBA00022771"/>
    </source>
</evidence>
<keyword evidence="4" id="KW-0677">Repeat</keyword>
<reference evidence="12 13" key="1">
    <citation type="submission" date="2019-09" db="EMBL/GenBank/DDBJ databases">
        <title>Bird 10,000 Genomes (B10K) Project - Family phase.</title>
        <authorList>
            <person name="Zhang G."/>
        </authorList>
    </citation>
    <scope>NUCLEOTIDE SEQUENCE [LARGE SCALE GENOMIC DNA]</scope>
    <source>
        <strain evidence="12">B10K-DU-001-27</strain>
        <tissue evidence="12">Muscle</tissue>
    </source>
</reference>
<dbReference type="Proteomes" id="UP000572325">
    <property type="component" value="Unassembled WGS sequence"/>
</dbReference>
<dbReference type="GO" id="GO:0000978">
    <property type="term" value="F:RNA polymerase II cis-regulatory region sequence-specific DNA binding"/>
    <property type="evidence" value="ECO:0007669"/>
    <property type="project" value="TreeGrafter"/>
</dbReference>